<dbReference type="GO" id="GO:0047804">
    <property type="term" value="F:cysteine-S-conjugate beta-lyase activity"/>
    <property type="evidence" value="ECO:0007669"/>
    <property type="project" value="UniProtKB-EC"/>
</dbReference>
<dbReference type="InterPro" id="IPR015421">
    <property type="entry name" value="PyrdxlP-dep_Trfase_major"/>
</dbReference>
<dbReference type="PANTHER" id="PTHR43525:SF1">
    <property type="entry name" value="PROTEIN MALY"/>
    <property type="match status" value="1"/>
</dbReference>
<dbReference type="InterPro" id="IPR015422">
    <property type="entry name" value="PyrdxlP-dep_Trfase_small"/>
</dbReference>
<reference evidence="8" key="1">
    <citation type="submission" date="2018-12" db="EMBL/GenBank/DDBJ databases">
        <title>Dusodibacter welbiota gen. nov., sp. nov., isolated from human faeces and emended description of the Oscillibacter genus.</title>
        <authorList>
            <person name="Le Roy T."/>
            <person name="Van der Smissen P."/>
            <person name="Delzenne N."/>
            <person name="Muccioli G."/>
            <person name="Collet J.F."/>
            <person name="Cani P.D."/>
        </authorList>
    </citation>
    <scope>NUCLEOTIDE SEQUENCE [LARGE SCALE GENOMIC DNA]</scope>
    <source>
        <strain evidence="8">J115</strain>
    </source>
</reference>
<dbReference type="InterPro" id="IPR051798">
    <property type="entry name" value="Class-II_PLP-Dep_Aminotrans"/>
</dbReference>
<dbReference type="RefSeq" id="WP_025544474.1">
    <property type="nucleotide sequence ID" value="NZ_CP034413.3"/>
</dbReference>
<dbReference type="InterPro" id="IPR015424">
    <property type="entry name" value="PyrdxlP-dep_Trfase"/>
</dbReference>
<evidence type="ECO:0000256" key="4">
    <source>
        <dbReference type="ARBA" id="ARBA00023239"/>
    </source>
</evidence>
<dbReference type="EMBL" id="CP034413">
    <property type="protein sequence ID" value="QCI58012.1"/>
    <property type="molecule type" value="Genomic_DNA"/>
</dbReference>
<name>A0A4D7AWN6_9FIRM</name>
<evidence type="ECO:0000313" key="7">
    <source>
        <dbReference type="EMBL" id="QCI58012.1"/>
    </source>
</evidence>
<dbReference type="KEGG" id="obj:EIO64_01230"/>
<evidence type="ECO:0000256" key="1">
    <source>
        <dbReference type="ARBA" id="ARBA00001933"/>
    </source>
</evidence>
<dbReference type="PANTHER" id="PTHR43525">
    <property type="entry name" value="PROTEIN MALY"/>
    <property type="match status" value="1"/>
</dbReference>
<evidence type="ECO:0000256" key="2">
    <source>
        <dbReference type="ARBA" id="ARBA00012224"/>
    </source>
</evidence>
<dbReference type="Proteomes" id="UP000298642">
    <property type="component" value="Chromosome"/>
</dbReference>
<keyword evidence="7" id="KW-0808">Transferase</keyword>
<keyword evidence="3" id="KW-0663">Pyridoxal phosphate</keyword>
<gene>
    <name evidence="7" type="ORF">EIO64_01230</name>
</gene>
<dbReference type="GO" id="GO:0030170">
    <property type="term" value="F:pyridoxal phosphate binding"/>
    <property type="evidence" value="ECO:0007669"/>
    <property type="project" value="InterPro"/>
</dbReference>
<dbReference type="Gene3D" id="3.90.1150.10">
    <property type="entry name" value="Aspartate Aminotransferase, domain 1"/>
    <property type="match status" value="1"/>
</dbReference>
<dbReference type="EC" id="4.4.1.13" evidence="2"/>
<evidence type="ECO:0000313" key="8">
    <source>
        <dbReference type="Proteomes" id="UP000298642"/>
    </source>
</evidence>
<comment type="cofactor">
    <cofactor evidence="1">
        <name>pyridoxal 5'-phosphate</name>
        <dbReference type="ChEBI" id="CHEBI:597326"/>
    </cofactor>
</comment>
<dbReference type="NCBIfam" id="TIGR04350">
    <property type="entry name" value="C_S_lyase_PatB"/>
    <property type="match status" value="1"/>
</dbReference>
<dbReference type="AlphaFoldDB" id="A0A4D7AWN6"/>
<proteinExistence type="inferred from homology"/>
<evidence type="ECO:0000256" key="5">
    <source>
        <dbReference type="ARBA" id="ARBA00037974"/>
    </source>
</evidence>
<evidence type="ECO:0000256" key="3">
    <source>
        <dbReference type="ARBA" id="ARBA00022898"/>
    </source>
</evidence>
<dbReference type="InterPro" id="IPR004839">
    <property type="entry name" value="Aminotransferase_I/II_large"/>
</dbReference>
<dbReference type="Pfam" id="PF00155">
    <property type="entry name" value="Aminotran_1_2"/>
    <property type="match status" value="1"/>
</dbReference>
<evidence type="ECO:0000259" key="6">
    <source>
        <dbReference type="Pfam" id="PF00155"/>
    </source>
</evidence>
<keyword evidence="7" id="KW-0032">Aminotransferase</keyword>
<keyword evidence="4" id="KW-0456">Lyase</keyword>
<sequence>MEKTFDFDHFESRLPWGQVKWEPAELEKTFGTQDVLPAWIADMDLKTLPEVQEAIIEAAKNGMYGYTKVTDEVIASYLRWQQRRNGWNAAADWFRFTPGVVTAINLLLLSETEEGDEVLIQRPVYYPFADSIQQQKRVVVNSPLQLRDGRYEIDFADFERKAASPRCRAFVLSNPHNPVGRVYTEEELRRVGEICRRHHVFVIADEIHSDLIFPGHQHIVFASLGQDYAENCAVCHAPSKTFNLAGLSFSCIMIPNEERRKRFDQMFARYCRAHPNFFAPVAAKAAWDHGEAWLDSCLAYIQKNDQFVREFAEDTWNGDVKISPLEGTYLQWIDFRRLEPDAEKLRQKMLYQAHVAMDEGSMFGPEGNGFERLNLAAPRNLIEEIMDRIAAVLR</sequence>
<feature type="domain" description="Aminotransferase class I/classII large" evidence="6">
    <location>
        <begin position="44"/>
        <end position="389"/>
    </location>
</feature>
<dbReference type="InterPro" id="IPR027619">
    <property type="entry name" value="C-S_lyase_PatB-like"/>
</dbReference>
<accession>A0A4D7AWN6</accession>
<dbReference type="SUPFAM" id="SSF53383">
    <property type="entry name" value="PLP-dependent transferases"/>
    <property type="match status" value="1"/>
</dbReference>
<keyword evidence="8" id="KW-1185">Reference proteome</keyword>
<organism evidence="7 8">
    <name type="scientific">Dysosmobacter welbionis</name>
    <dbReference type="NCBI Taxonomy" id="2093857"/>
    <lineage>
        <taxon>Bacteria</taxon>
        <taxon>Bacillati</taxon>
        <taxon>Bacillota</taxon>
        <taxon>Clostridia</taxon>
        <taxon>Eubacteriales</taxon>
        <taxon>Oscillospiraceae</taxon>
        <taxon>Dysosmobacter</taxon>
    </lineage>
</organism>
<comment type="similarity">
    <text evidence="5">Belongs to the class-II pyridoxal-phosphate-dependent aminotransferase family. MalY/PatB cystathionine beta-lyase subfamily.</text>
</comment>
<dbReference type="GO" id="GO:0008483">
    <property type="term" value="F:transaminase activity"/>
    <property type="evidence" value="ECO:0007669"/>
    <property type="project" value="UniProtKB-KW"/>
</dbReference>
<dbReference type="CDD" id="cd00609">
    <property type="entry name" value="AAT_like"/>
    <property type="match status" value="1"/>
</dbReference>
<protein>
    <recommendedName>
        <fullName evidence="2">cysteine-S-conjugate beta-lyase</fullName>
        <ecNumber evidence="2">4.4.1.13</ecNumber>
    </recommendedName>
</protein>
<dbReference type="Gene3D" id="3.40.640.10">
    <property type="entry name" value="Type I PLP-dependent aspartate aminotransferase-like (Major domain)"/>
    <property type="match status" value="1"/>
</dbReference>